<dbReference type="SUPFAM" id="SSF53756">
    <property type="entry name" value="UDP-Glycosyltransferase/glycogen phosphorylase"/>
    <property type="match status" value="1"/>
</dbReference>
<reference evidence="3" key="1">
    <citation type="journal article" date="2020" name="Science">
        <title>Unexpected conservation and global transmission of agrobacterial virulence plasmids.</title>
        <authorList>
            <person name="Weisberg A.J."/>
            <person name="Davis E.W. 2nd"/>
            <person name="Tabima J."/>
            <person name="Belcher M.S."/>
            <person name="Miller M."/>
            <person name="Kuo C.H."/>
            <person name="Loper J.E."/>
            <person name="Grunwald N.J."/>
            <person name="Putnam M.L."/>
            <person name="Chang J.H."/>
        </authorList>
    </citation>
    <scope>NUCLEOTIDE SEQUENCE</scope>
    <source>
        <strain evidence="3">17-1853-1a</strain>
    </source>
</reference>
<dbReference type="CDD" id="cd03794">
    <property type="entry name" value="GT4_WbuB-like"/>
    <property type="match status" value="1"/>
</dbReference>
<name>A0AA44JBI1_AGRTU</name>
<dbReference type="Pfam" id="PF00534">
    <property type="entry name" value="Glycos_transf_1"/>
    <property type="match status" value="1"/>
</dbReference>
<dbReference type="Gene3D" id="3.40.50.2000">
    <property type="entry name" value="Glycogen Phosphorylase B"/>
    <property type="match status" value="2"/>
</dbReference>
<comment type="caution">
    <text evidence="3">The sequence shown here is derived from an EMBL/GenBank/DDBJ whole genome shotgun (WGS) entry which is preliminary data.</text>
</comment>
<dbReference type="InterPro" id="IPR028098">
    <property type="entry name" value="Glyco_trans_4-like_N"/>
</dbReference>
<evidence type="ECO:0000313" key="3">
    <source>
        <dbReference type="EMBL" id="NTC32215.1"/>
    </source>
</evidence>
<organism evidence="3 4">
    <name type="scientific">Agrobacterium tumefaciens</name>
    <dbReference type="NCBI Taxonomy" id="358"/>
    <lineage>
        <taxon>Bacteria</taxon>
        <taxon>Pseudomonadati</taxon>
        <taxon>Pseudomonadota</taxon>
        <taxon>Alphaproteobacteria</taxon>
        <taxon>Hyphomicrobiales</taxon>
        <taxon>Rhizobiaceae</taxon>
        <taxon>Rhizobium/Agrobacterium group</taxon>
        <taxon>Agrobacterium</taxon>
        <taxon>Agrobacterium tumefaciens complex</taxon>
    </lineage>
</organism>
<dbReference type="Proteomes" id="UP000702952">
    <property type="component" value="Unassembled WGS sequence"/>
</dbReference>
<evidence type="ECO:0000259" key="2">
    <source>
        <dbReference type="Pfam" id="PF13579"/>
    </source>
</evidence>
<evidence type="ECO:0000313" key="4">
    <source>
        <dbReference type="Proteomes" id="UP000702952"/>
    </source>
</evidence>
<feature type="domain" description="Glycosyl transferase family 1" evidence="1">
    <location>
        <begin position="227"/>
        <end position="394"/>
    </location>
</feature>
<evidence type="ECO:0000259" key="1">
    <source>
        <dbReference type="Pfam" id="PF00534"/>
    </source>
</evidence>
<accession>A0AA44JBI1</accession>
<dbReference type="PANTHER" id="PTHR12526:SF609">
    <property type="entry name" value="LIPOPOLYSACCHARIDE BIOSYNTHESIS PROTEIN"/>
    <property type="match status" value="1"/>
</dbReference>
<dbReference type="PANTHER" id="PTHR12526">
    <property type="entry name" value="GLYCOSYLTRANSFERASE"/>
    <property type="match status" value="1"/>
</dbReference>
<dbReference type="Pfam" id="PF13579">
    <property type="entry name" value="Glyco_trans_4_4"/>
    <property type="match status" value="1"/>
</dbReference>
<dbReference type="AlphaFoldDB" id="A0AA44JBI1"/>
<dbReference type="GO" id="GO:0016757">
    <property type="term" value="F:glycosyltransferase activity"/>
    <property type="evidence" value="ECO:0007669"/>
    <property type="project" value="InterPro"/>
</dbReference>
<proteinExistence type="predicted"/>
<gene>
    <name evidence="3" type="ORF">G6M46_29165</name>
</gene>
<sequence length="432" mass="47670">MLLQTGHFVGEKSVRTIFLNRYGFPDQSATSRMISSLAFSMAQRGMNVTVVASREIHNHPGSVLPATETVRGVQIRRLASGRFGRHSLMRRSVDYLLFQVLAFAWLLRNVRATDTVVVCTDPPLLSVMSSIAIRLKGALMVNWIMDLFPETAIELGFFRKRARWLAPWLTQARNWSLRSPGMVVCPTDKMAEFLFTQGLAKDRVSVLHHWSDGEEIYPVLPQDNSLRKAWGLQDVFVVGYSGNFGRAHEFGTLLAAAKRLEHRQDIRFLLIGGGHQHAAVKTVVQDLGLQNVIFKPLQPVEKLAESLSVADVHLVSLLPELEHCIIPSKFYGILAAGRPTIFVGDPDGEVPRVLRAKGCGSTVEIGETEKLSGTIEKLCDDPDATTAMGDAARRLLCADYSREKAADAWAVLIAGLQTVEPSRPPIAQGISP</sequence>
<dbReference type="EMBL" id="JAAMAY010000046">
    <property type="protein sequence ID" value="NTC32215.1"/>
    <property type="molecule type" value="Genomic_DNA"/>
</dbReference>
<feature type="domain" description="Glycosyltransferase subfamily 4-like N-terminal" evidence="2">
    <location>
        <begin position="31"/>
        <end position="208"/>
    </location>
</feature>
<protein>
    <submittedName>
        <fullName evidence="3">Glycosyltransferase family 4 protein</fullName>
    </submittedName>
</protein>
<dbReference type="InterPro" id="IPR001296">
    <property type="entry name" value="Glyco_trans_1"/>
</dbReference>